<evidence type="ECO:0000313" key="4">
    <source>
        <dbReference type="Proteomes" id="UP001237642"/>
    </source>
</evidence>
<dbReference type="GO" id="GO:0004672">
    <property type="term" value="F:protein kinase activity"/>
    <property type="evidence" value="ECO:0007669"/>
    <property type="project" value="InterPro"/>
</dbReference>
<gene>
    <name evidence="3" type="ORF">POM88_038592</name>
</gene>
<feature type="signal peptide" evidence="1">
    <location>
        <begin position="1"/>
        <end position="22"/>
    </location>
</feature>
<sequence length="117" mass="13602">MKQTKIQWPPLLSLIWTIWSKADHLLLLDLQPTNDLGDGSSRGGKSPYSAVVVKRYRKMNNVGREDFQEHMRRLGKFRHPNLLPLVAYYYRKEEKLMVSDYVANGSLAFHPKTNKSN</sequence>
<dbReference type="AlphaFoldDB" id="A0AAD8M716"/>
<proteinExistence type="predicted"/>
<dbReference type="PANTHER" id="PTHR48007:SF64">
    <property type="entry name" value="POLLEN RECEPTOR-LIKE KINASE 1"/>
    <property type="match status" value="1"/>
</dbReference>
<name>A0AAD8M716_9APIA</name>
<accession>A0AAD8M716</accession>
<feature type="domain" description="Serine-threonine/tyrosine-protein kinase catalytic" evidence="2">
    <location>
        <begin position="47"/>
        <end position="108"/>
    </location>
</feature>
<reference evidence="3" key="2">
    <citation type="submission" date="2023-05" db="EMBL/GenBank/DDBJ databases">
        <authorList>
            <person name="Schelkunov M.I."/>
        </authorList>
    </citation>
    <scope>NUCLEOTIDE SEQUENCE</scope>
    <source>
        <strain evidence="3">Hsosn_3</strain>
        <tissue evidence="3">Leaf</tissue>
    </source>
</reference>
<feature type="chain" id="PRO_5042104370" description="Serine-threonine/tyrosine-protein kinase catalytic domain-containing protein" evidence="1">
    <location>
        <begin position="23"/>
        <end position="117"/>
    </location>
</feature>
<dbReference type="InterPro" id="IPR011009">
    <property type="entry name" value="Kinase-like_dom_sf"/>
</dbReference>
<reference evidence="3" key="1">
    <citation type="submission" date="2023-02" db="EMBL/GenBank/DDBJ databases">
        <title>Genome of toxic invasive species Heracleum sosnowskyi carries increased number of genes despite the absence of recent whole-genome duplications.</title>
        <authorList>
            <person name="Schelkunov M."/>
            <person name="Shtratnikova V."/>
            <person name="Makarenko M."/>
            <person name="Klepikova A."/>
            <person name="Omelchenko D."/>
            <person name="Novikova G."/>
            <person name="Obukhova E."/>
            <person name="Bogdanov V."/>
            <person name="Penin A."/>
            <person name="Logacheva M."/>
        </authorList>
    </citation>
    <scope>NUCLEOTIDE SEQUENCE</scope>
    <source>
        <strain evidence="3">Hsosn_3</strain>
        <tissue evidence="3">Leaf</tissue>
    </source>
</reference>
<keyword evidence="4" id="KW-1185">Reference proteome</keyword>
<dbReference type="Pfam" id="PF07714">
    <property type="entry name" value="PK_Tyr_Ser-Thr"/>
    <property type="match status" value="1"/>
</dbReference>
<evidence type="ECO:0000313" key="3">
    <source>
        <dbReference type="EMBL" id="KAK1363031.1"/>
    </source>
</evidence>
<comment type="caution">
    <text evidence="3">The sequence shown here is derived from an EMBL/GenBank/DDBJ whole genome shotgun (WGS) entry which is preliminary data.</text>
</comment>
<dbReference type="Gene3D" id="1.10.510.10">
    <property type="entry name" value="Transferase(Phosphotransferase) domain 1"/>
    <property type="match status" value="1"/>
</dbReference>
<organism evidence="3 4">
    <name type="scientific">Heracleum sosnowskyi</name>
    <dbReference type="NCBI Taxonomy" id="360622"/>
    <lineage>
        <taxon>Eukaryota</taxon>
        <taxon>Viridiplantae</taxon>
        <taxon>Streptophyta</taxon>
        <taxon>Embryophyta</taxon>
        <taxon>Tracheophyta</taxon>
        <taxon>Spermatophyta</taxon>
        <taxon>Magnoliopsida</taxon>
        <taxon>eudicotyledons</taxon>
        <taxon>Gunneridae</taxon>
        <taxon>Pentapetalae</taxon>
        <taxon>asterids</taxon>
        <taxon>campanulids</taxon>
        <taxon>Apiales</taxon>
        <taxon>Apiaceae</taxon>
        <taxon>Apioideae</taxon>
        <taxon>apioid superclade</taxon>
        <taxon>Tordylieae</taxon>
        <taxon>Tordyliinae</taxon>
        <taxon>Heracleum</taxon>
    </lineage>
</organism>
<dbReference type="Proteomes" id="UP001237642">
    <property type="component" value="Unassembled WGS sequence"/>
</dbReference>
<evidence type="ECO:0000259" key="2">
    <source>
        <dbReference type="Pfam" id="PF07714"/>
    </source>
</evidence>
<evidence type="ECO:0000256" key="1">
    <source>
        <dbReference type="SAM" id="SignalP"/>
    </source>
</evidence>
<dbReference type="SUPFAM" id="SSF56112">
    <property type="entry name" value="Protein kinase-like (PK-like)"/>
    <property type="match status" value="1"/>
</dbReference>
<dbReference type="PANTHER" id="PTHR48007">
    <property type="entry name" value="LEUCINE-RICH REPEAT RECEPTOR-LIKE PROTEIN KINASE PXC1"/>
    <property type="match status" value="1"/>
</dbReference>
<dbReference type="InterPro" id="IPR001245">
    <property type="entry name" value="Ser-Thr/Tyr_kinase_cat_dom"/>
</dbReference>
<protein>
    <recommendedName>
        <fullName evidence="2">Serine-threonine/tyrosine-protein kinase catalytic domain-containing protein</fullName>
    </recommendedName>
</protein>
<keyword evidence="1" id="KW-0732">Signal</keyword>
<dbReference type="InterPro" id="IPR046959">
    <property type="entry name" value="PRK1-6/SRF4-like"/>
</dbReference>
<dbReference type="EMBL" id="JAUIZM010000009">
    <property type="protein sequence ID" value="KAK1363031.1"/>
    <property type="molecule type" value="Genomic_DNA"/>
</dbReference>